<feature type="transmembrane region" description="Helical" evidence="6">
    <location>
        <begin position="37"/>
        <end position="57"/>
    </location>
</feature>
<evidence type="ECO:0000256" key="2">
    <source>
        <dbReference type="ARBA" id="ARBA00010992"/>
    </source>
</evidence>
<dbReference type="OrthoDB" id="6612291at2759"/>
<accession>A0A9W9KK48</accession>
<proteinExistence type="inferred from homology"/>
<keyword evidence="4 6" id="KW-1133">Transmembrane helix</keyword>
<feature type="transmembrane region" description="Helical" evidence="6">
    <location>
        <begin position="358"/>
        <end position="379"/>
    </location>
</feature>
<dbReference type="Pfam" id="PF00083">
    <property type="entry name" value="Sugar_tr"/>
    <property type="match status" value="1"/>
</dbReference>
<name>A0A9W9KK48_9EURO</name>
<feature type="domain" description="Major facilitator superfamily (MFS) profile" evidence="7">
    <location>
        <begin position="40"/>
        <end position="480"/>
    </location>
</feature>
<dbReference type="PANTHER" id="PTHR48022">
    <property type="entry name" value="PLASTIDIC GLUCOSE TRANSPORTER 4"/>
    <property type="match status" value="1"/>
</dbReference>
<evidence type="ECO:0000256" key="1">
    <source>
        <dbReference type="ARBA" id="ARBA00004141"/>
    </source>
</evidence>
<dbReference type="SUPFAM" id="SSF103473">
    <property type="entry name" value="MFS general substrate transporter"/>
    <property type="match status" value="1"/>
</dbReference>
<keyword evidence="5 6" id="KW-0472">Membrane</keyword>
<feature type="transmembrane region" description="Helical" evidence="6">
    <location>
        <begin position="204"/>
        <end position="227"/>
    </location>
</feature>
<evidence type="ECO:0000259" key="7">
    <source>
        <dbReference type="PROSITE" id="PS50850"/>
    </source>
</evidence>
<dbReference type="GO" id="GO:0005351">
    <property type="term" value="F:carbohydrate:proton symporter activity"/>
    <property type="evidence" value="ECO:0007669"/>
    <property type="project" value="TreeGrafter"/>
</dbReference>
<feature type="transmembrane region" description="Helical" evidence="6">
    <location>
        <begin position="385"/>
        <end position="405"/>
    </location>
</feature>
<feature type="transmembrane region" description="Helical" evidence="6">
    <location>
        <begin position="298"/>
        <end position="319"/>
    </location>
</feature>
<dbReference type="PANTHER" id="PTHR48022:SF33">
    <property type="entry name" value="SUGAR PERMEASE, PUTATIVE (AFU_ORTHOLOGUE AFUA_6G12040)-RELATED"/>
    <property type="match status" value="1"/>
</dbReference>
<dbReference type="InterPro" id="IPR020846">
    <property type="entry name" value="MFS_dom"/>
</dbReference>
<feature type="transmembrane region" description="Helical" evidence="6">
    <location>
        <begin position="140"/>
        <end position="162"/>
    </location>
</feature>
<organism evidence="8 9">
    <name type="scientific">Penicillium angulare</name>
    <dbReference type="NCBI Taxonomy" id="116970"/>
    <lineage>
        <taxon>Eukaryota</taxon>
        <taxon>Fungi</taxon>
        <taxon>Dikarya</taxon>
        <taxon>Ascomycota</taxon>
        <taxon>Pezizomycotina</taxon>
        <taxon>Eurotiomycetes</taxon>
        <taxon>Eurotiomycetidae</taxon>
        <taxon>Eurotiales</taxon>
        <taxon>Aspergillaceae</taxon>
        <taxon>Penicillium</taxon>
    </lineage>
</organism>
<keyword evidence="9" id="KW-1185">Reference proteome</keyword>
<comment type="caution">
    <text evidence="8">The sequence shown here is derived from an EMBL/GenBank/DDBJ whole genome shotgun (WGS) entry which is preliminary data.</text>
</comment>
<comment type="subcellular location">
    <subcellularLocation>
        <location evidence="1">Membrane</location>
        <topology evidence="1">Multi-pass membrane protein</topology>
    </subcellularLocation>
</comment>
<dbReference type="EMBL" id="JAPQKH010000003">
    <property type="protein sequence ID" value="KAJ5108302.1"/>
    <property type="molecule type" value="Genomic_DNA"/>
</dbReference>
<feature type="transmembrane region" description="Helical" evidence="6">
    <location>
        <begin position="331"/>
        <end position="351"/>
    </location>
</feature>
<dbReference type="FunFam" id="1.20.1250.20:FF:000078">
    <property type="entry name" value="MFS maltose transporter, putative"/>
    <property type="match status" value="1"/>
</dbReference>
<dbReference type="AlphaFoldDB" id="A0A9W9KK48"/>
<comment type="similarity">
    <text evidence="2">Belongs to the major facilitator superfamily. Sugar transporter (TC 2.A.1.1) family.</text>
</comment>
<dbReference type="InterPro" id="IPR005829">
    <property type="entry name" value="Sugar_transporter_CS"/>
</dbReference>
<reference evidence="8" key="1">
    <citation type="submission" date="2022-11" db="EMBL/GenBank/DDBJ databases">
        <authorList>
            <person name="Petersen C."/>
        </authorList>
    </citation>
    <scope>NUCLEOTIDE SEQUENCE</scope>
    <source>
        <strain evidence="8">IBT 30069</strain>
    </source>
</reference>
<feature type="transmembrane region" description="Helical" evidence="6">
    <location>
        <begin position="174"/>
        <end position="198"/>
    </location>
</feature>
<dbReference type="GO" id="GO:0016020">
    <property type="term" value="C:membrane"/>
    <property type="evidence" value="ECO:0007669"/>
    <property type="project" value="UniProtKB-SubCell"/>
</dbReference>
<reference evidence="8" key="2">
    <citation type="journal article" date="2023" name="IMA Fungus">
        <title>Comparative genomic study of the Penicillium genus elucidates a diverse pangenome and 15 lateral gene transfer events.</title>
        <authorList>
            <person name="Petersen C."/>
            <person name="Sorensen T."/>
            <person name="Nielsen M.R."/>
            <person name="Sondergaard T.E."/>
            <person name="Sorensen J.L."/>
            <person name="Fitzpatrick D.A."/>
            <person name="Frisvad J.C."/>
            <person name="Nielsen K.L."/>
        </authorList>
    </citation>
    <scope>NUCLEOTIDE SEQUENCE</scope>
    <source>
        <strain evidence="8">IBT 30069</strain>
    </source>
</reference>
<dbReference type="Proteomes" id="UP001149165">
    <property type="component" value="Unassembled WGS sequence"/>
</dbReference>
<evidence type="ECO:0000313" key="8">
    <source>
        <dbReference type="EMBL" id="KAJ5108302.1"/>
    </source>
</evidence>
<evidence type="ECO:0000256" key="4">
    <source>
        <dbReference type="ARBA" id="ARBA00022989"/>
    </source>
</evidence>
<feature type="transmembrane region" description="Helical" evidence="6">
    <location>
        <begin position="89"/>
        <end position="109"/>
    </location>
</feature>
<keyword evidence="3 6" id="KW-0812">Transmembrane</keyword>
<dbReference type="PROSITE" id="PS00216">
    <property type="entry name" value="SUGAR_TRANSPORT_1"/>
    <property type="match status" value="1"/>
</dbReference>
<dbReference type="InterPro" id="IPR036259">
    <property type="entry name" value="MFS_trans_sf"/>
</dbReference>
<dbReference type="InterPro" id="IPR005828">
    <property type="entry name" value="MFS_sugar_transport-like"/>
</dbReference>
<dbReference type="Gene3D" id="1.20.1250.20">
    <property type="entry name" value="MFS general substrate transporter like domains"/>
    <property type="match status" value="1"/>
</dbReference>
<evidence type="ECO:0000256" key="3">
    <source>
        <dbReference type="ARBA" id="ARBA00022692"/>
    </source>
</evidence>
<dbReference type="InterPro" id="IPR050360">
    <property type="entry name" value="MFS_Sugar_Transporters"/>
</dbReference>
<evidence type="ECO:0000256" key="5">
    <source>
        <dbReference type="ARBA" id="ARBA00023136"/>
    </source>
</evidence>
<gene>
    <name evidence="8" type="ORF">N7456_004977</name>
</gene>
<sequence length="513" mass="55842">MTTMKPVADHIELSEPAFLQLDHQLSVWNLMKKHRRALLVCTISFTSGILFGFDTIVNGAGVSMPAFIVYFGKVDAAGSLYLPSLWTSLWTSMSALAQALSAMATGALADRLGRKWCGVIGGVISFAGAAIQCTAQTRSILLAGKIVGGFGIGMTMAIGMTYASEVVPPRLVPLIQKCLVIFILFMQGLAMGVIRIFVPDTSEHAFRTVFAIQFGVAALVFIAYSLAPESPAFLVMRNRHESAKKTMSMLYSEECEREERYAYLVQTITEERERNSDDASYLECFSGSNLKRTLTMMFLFAAVNIGGGPFLSQSIYFLITVGLPTVHIFDISIGGFALAIIIIIATELLMINFPRDKVFLGGCFLNFITMLTVGCLFYAKGSGPIWAIAVLMNILISLEAAFMQAPGWSIAAEISSLRLRAKSMSLGIMAQTLSTWVFTFTVPYMYNVDSGDLGARTGFVFAGTSVLLLWGALTIVPNTTGLSPGDIDDMYEARVPIREFSKHRPGLDDSISV</sequence>
<feature type="transmembrane region" description="Helical" evidence="6">
    <location>
        <begin position="426"/>
        <end position="446"/>
    </location>
</feature>
<protein>
    <recommendedName>
        <fullName evidence="7">Major facilitator superfamily (MFS) profile domain-containing protein</fullName>
    </recommendedName>
</protein>
<evidence type="ECO:0000313" key="9">
    <source>
        <dbReference type="Proteomes" id="UP001149165"/>
    </source>
</evidence>
<feature type="transmembrane region" description="Helical" evidence="6">
    <location>
        <begin position="458"/>
        <end position="476"/>
    </location>
</feature>
<evidence type="ECO:0000256" key="6">
    <source>
        <dbReference type="SAM" id="Phobius"/>
    </source>
</evidence>
<dbReference type="PROSITE" id="PS50850">
    <property type="entry name" value="MFS"/>
    <property type="match status" value="1"/>
</dbReference>